<feature type="domain" description="A to I editase" evidence="1">
    <location>
        <begin position="176"/>
        <end position="214"/>
    </location>
</feature>
<name>W9RSP5_9ROSA</name>
<dbReference type="GO" id="GO:0003725">
    <property type="term" value="F:double-stranded RNA binding"/>
    <property type="evidence" value="ECO:0007669"/>
    <property type="project" value="TreeGrafter"/>
</dbReference>
<dbReference type="SMART" id="SM00552">
    <property type="entry name" value="ADEAMc"/>
    <property type="match status" value="1"/>
</dbReference>
<organism evidence="2 3">
    <name type="scientific">Morus notabilis</name>
    <dbReference type="NCBI Taxonomy" id="981085"/>
    <lineage>
        <taxon>Eukaryota</taxon>
        <taxon>Viridiplantae</taxon>
        <taxon>Streptophyta</taxon>
        <taxon>Embryophyta</taxon>
        <taxon>Tracheophyta</taxon>
        <taxon>Spermatophyta</taxon>
        <taxon>Magnoliopsida</taxon>
        <taxon>eudicotyledons</taxon>
        <taxon>Gunneridae</taxon>
        <taxon>Pentapetalae</taxon>
        <taxon>rosids</taxon>
        <taxon>fabids</taxon>
        <taxon>Rosales</taxon>
        <taxon>Moraceae</taxon>
        <taxon>Moreae</taxon>
        <taxon>Morus</taxon>
    </lineage>
</organism>
<dbReference type="PANTHER" id="PTHR10910">
    <property type="entry name" value="EUKARYOTE SPECIFIC DSRNA BINDING PROTEIN"/>
    <property type="match status" value="1"/>
</dbReference>
<dbReference type="InterPro" id="IPR002466">
    <property type="entry name" value="A_deamin"/>
</dbReference>
<sequence>MTRFEEAVNLRTMNRLVGGGRCVGTPREIPTRTFPARNLLIQVSIVPESFTIKLKLDRESGAVAKGPIESQLQAASNPSRPNLELLLKPTPPSTRTRFSPSFCSSPSKLRTMDCFTETIPPSSPSLSEIQWGNQVSDTVFSLYNSLPKKGKPQGREVTVLAAFLLSSPRRDLDVVAIGTGTKCIGRSQLSPYGDVVNDSHAEIVARRSLLSFVYPLNADLDVVAIGTGTKCIGRSQLSPYGDVVNDSHAEIVARRSLLRFFYAQIQRHSENYSKHKRSDGFKRLRGDDDENLLFELDKDCTGREKYGMRKGGDASSSSQLAPLKNILPREWGAHPSCADPESKQFIRGETSLDINEVIDSVQRKPGRGDTTLSVSCSDKISRWNVVGIQGALLSHFLIPIYLSSITVGQSSNNSGEVPVDDCLKKALYDRVITFSNELMSPFRVNRPLFCSAPIPPKEFQHSETASTTLTCGYSICWNKSGLHEVILGTTGRKQGTSSKGALSPSTESSLCKKRLLEAFLSLRPELPPNSPENKICYQELKIMAYSSGGPQSEEEQLEELIHQAVTLHCSDDAIDLIPDSKLSSLALERKAIGKVLAKRKHITLVVRGSLVKAWSEIPVSYLQEEGPNLFTFTFKSREDKIWVMTRHPWTINGHHLYLQEEGPNLFTFTFKSKEDKIWCGLLCHGEKACRLTSPSMLDNGWPVKQRDHKKSTERLSLEEIAWTVVHLDDPSCHSL</sequence>
<protein>
    <submittedName>
        <fullName evidence="2">tRNA-specific adenosine deaminase 1</fullName>
    </submittedName>
</protein>
<reference evidence="3" key="1">
    <citation type="submission" date="2013-01" db="EMBL/GenBank/DDBJ databases">
        <title>Draft Genome Sequence of a Mulberry Tree, Morus notabilis C.K. Schneid.</title>
        <authorList>
            <person name="He N."/>
            <person name="Zhao S."/>
        </authorList>
    </citation>
    <scope>NUCLEOTIDE SEQUENCE</scope>
</reference>
<dbReference type="GO" id="GO:0005730">
    <property type="term" value="C:nucleolus"/>
    <property type="evidence" value="ECO:0007669"/>
    <property type="project" value="TreeGrafter"/>
</dbReference>
<gene>
    <name evidence="2" type="ORF">L484_017311</name>
</gene>
<dbReference type="GO" id="GO:0006382">
    <property type="term" value="P:adenosine to inosine editing"/>
    <property type="evidence" value="ECO:0007669"/>
    <property type="project" value="TreeGrafter"/>
</dbReference>
<evidence type="ECO:0000313" key="2">
    <source>
        <dbReference type="EMBL" id="EXC06845.1"/>
    </source>
</evidence>
<feature type="domain" description="A to I editase" evidence="1">
    <location>
        <begin position="224"/>
        <end position="544"/>
    </location>
</feature>
<dbReference type="PANTHER" id="PTHR10910:SF62">
    <property type="entry name" value="AT07585P-RELATED"/>
    <property type="match status" value="1"/>
</dbReference>
<accession>W9RSP5</accession>
<evidence type="ECO:0000259" key="1">
    <source>
        <dbReference type="PROSITE" id="PS50141"/>
    </source>
</evidence>
<evidence type="ECO:0000313" key="3">
    <source>
        <dbReference type="Proteomes" id="UP000030645"/>
    </source>
</evidence>
<dbReference type="eggNOG" id="KOG2777">
    <property type="taxonomic scope" value="Eukaryota"/>
</dbReference>
<dbReference type="GO" id="GO:0006396">
    <property type="term" value="P:RNA processing"/>
    <property type="evidence" value="ECO:0007669"/>
    <property type="project" value="InterPro"/>
</dbReference>
<proteinExistence type="predicted"/>
<dbReference type="GO" id="GO:0008251">
    <property type="term" value="F:tRNA-specific adenosine deaminase activity"/>
    <property type="evidence" value="ECO:0007669"/>
    <property type="project" value="TreeGrafter"/>
</dbReference>
<dbReference type="Proteomes" id="UP000030645">
    <property type="component" value="Unassembled WGS sequence"/>
</dbReference>
<dbReference type="GO" id="GO:0005737">
    <property type="term" value="C:cytoplasm"/>
    <property type="evidence" value="ECO:0007669"/>
    <property type="project" value="TreeGrafter"/>
</dbReference>
<dbReference type="Pfam" id="PF02137">
    <property type="entry name" value="A_deamin"/>
    <property type="match status" value="2"/>
</dbReference>
<keyword evidence="3" id="KW-1185">Reference proteome</keyword>
<dbReference type="GO" id="GO:0003726">
    <property type="term" value="F:double-stranded RNA adenosine deaminase activity"/>
    <property type="evidence" value="ECO:0007669"/>
    <property type="project" value="TreeGrafter"/>
</dbReference>
<dbReference type="AlphaFoldDB" id="W9RSP5"/>
<dbReference type="EMBL" id="KE345571">
    <property type="protein sequence ID" value="EXC06845.1"/>
    <property type="molecule type" value="Genomic_DNA"/>
</dbReference>
<dbReference type="PROSITE" id="PS50141">
    <property type="entry name" value="A_DEAMIN_EDITASE"/>
    <property type="match status" value="2"/>
</dbReference>
<dbReference type="STRING" id="981085.W9RSP5"/>